<keyword evidence="1" id="KW-0812">Transmembrane</keyword>
<accession>A0A381Q2R6</accession>
<evidence type="ECO:0000256" key="1">
    <source>
        <dbReference type="SAM" id="Phobius"/>
    </source>
</evidence>
<dbReference type="AlphaFoldDB" id="A0A381Q2R6"/>
<keyword evidence="1" id="KW-0472">Membrane</keyword>
<protein>
    <submittedName>
        <fullName evidence="2">Uncharacterized protein</fullName>
    </submittedName>
</protein>
<reference evidence="2" key="1">
    <citation type="submission" date="2018-05" db="EMBL/GenBank/DDBJ databases">
        <authorList>
            <person name="Lanie J.A."/>
            <person name="Ng W.-L."/>
            <person name="Kazmierczak K.M."/>
            <person name="Andrzejewski T.M."/>
            <person name="Davidsen T.M."/>
            <person name="Wayne K.J."/>
            <person name="Tettelin H."/>
            <person name="Glass J.I."/>
            <person name="Rusch D."/>
            <person name="Podicherti R."/>
            <person name="Tsui H.-C.T."/>
            <person name="Winkler M.E."/>
        </authorList>
    </citation>
    <scope>NUCLEOTIDE SEQUENCE</scope>
</reference>
<gene>
    <name evidence="2" type="ORF">METZ01_LOCUS25443</name>
</gene>
<evidence type="ECO:0000313" key="2">
    <source>
        <dbReference type="EMBL" id="SUZ72589.1"/>
    </source>
</evidence>
<organism evidence="2">
    <name type="scientific">marine metagenome</name>
    <dbReference type="NCBI Taxonomy" id="408172"/>
    <lineage>
        <taxon>unclassified sequences</taxon>
        <taxon>metagenomes</taxon>
        <taxon>ecological metagenomes</taxon>
    </lineage>
</organism>
<sequence length="80" mass="9701">MLFATANSLAQHTETVYWQRPAAWELWVGFVSSPSTLWSVVTLLALIAIWRHRQKRKAQRRHWDEEEVETWEKDRNPWMH</sequence>
<name>A0A381Q2R6_9ZZZZ</name>
<keyword evidence="1" id="KW-1133">Transmembrane helix</keyword>
<feature type="transmembrane region" description="Helical" evidence="1">
    <location>
        <begin position="26"/>
        <end position="50"/>
    </location>
</feature>
<proteinExistence type="predicted"/>
<dbReference type="EMBL" id="UINC01001151">
    <property type="protein sequence ID" value="SUZ72589.1"/>
    <property type="molecule type" value="Genomic_DNA"/>
</dbReference>